<gene>
    <name evidence="1" type="ORF">FA13DRAFT_1799232</name>
</gene>
<protein>
    <submittedName>
        <fullName evidence="1">Uncharacterized protein</fullName>
    </submittedName>
</protein>
<reference evidence="1 2" key="1">
    <citation type="journal article" date="2019" name="Nat. Ecol. Evol.">
        <title>Megaphylogeny resolves global patterns of mushroom evolution.</title>
        <authorList>
            <person name="Varga T."/>
            <person name="Krizsan K."/>
            <person name="Foldi C."/>
            <person name="Dima B."/>
            <person name="Sanchez-Garcia M."/>
            <person name="Sanchez-Ramirez S."/>
            <person name="Szollosi G.J."/>
            <person name="Szarkandi J.G."/>
            <person name="Papp V."/>
            <person name="Albert L."/>
            <person name="Andreopoulos W."/>
            <person name="Angelini C."/>
            <person name="Antonin V."/>
            <person name="Barry K.W."/>
            <person name="Bougher N.L."/>
            <person name="Buchanan P."/>
            <person name="Buyck B."/>
            <person name="Bense V."/>
            <person name="Catcheside P."/>
            <person name="Chovatia M."/>
            <person name="Cooper J."/>
            <person name="Damon W."/>
            <person name="Desjardin D."/>
            <person name="Finy P."/>
            <person name="Geml J."/>
            <person name="Haridas S."/>
            <person name="Hughes K."/>
            <person name="Justo A."/>
            <person name="Karasinski D."/>
            <person name="Kautmanova I."/>
            <person name="Kiss B."/>
            <person name="Kocsube S."/>
            <person name="Kotiranta H."/>
            <person name="LaButti K.M."/>
            <person name="Lechner B.E."/>
            <person name="Liimatainen K."/>
            <person name="Lipzen A."/>
            <person name="Lukacs Z."/>
            <person name="Mihaltcheva S."/>
            <person name="Morgado L.N."/>
            <person name="Niskanen T."/>
            <person name="Noordeloos M.E."/>
            <person name="Ohm R.A."/>
            <person name="Ortiz-Santana B."/>
            <person name="Ovrebo C."/>
            <person name="Racz N."/>
            <person name="Riley R."/>
            <person name="Savchenko A."/>
            <person name="Shiryaev A."/>
            <person name="Soop K."/>
            <person name="Spirin V."/>
            <person name="Szebenyi C."/>
            <person name="Tomsovsky M."/>
            <person name="Tulloss R.E."/>
            <person name="Uehling J."/>
            <person name="Grigoriev I.V."/>
            <person name="Vagvolgyi C."/>
            <person name="Papp T."/>
            <person name="Martin F.M."/>
            <person name="Miettinen O."/>
            <person name="Hibbett D.S."/>
            <person name="Nagy L.G."/>
        </authorList>
    </citation>
    <scope>NUCLEOTIDE SEQUENCE [LARGE SCALE GENOMIC DNA]</scope>
    <source>
        <strain evidence="1 2">FP101781</strain>
    </source>
</reference>
<accession>A0A4Y7SLI5</accession>
<dbReference type="AlphaFoldDB" id="A0A4Y7SLI5"/>
<dbReference type="EMBL" id="QPFP01000097">
    <property type="protein sequence ID" value="TEB22119.1"/>
    <property type="molecule type" value="Genomic_DNA"/>
</dbReference>
<evidence type="ECO:0000313" key="1">
    <source>
        <dbReference type="EMBL" id="TEB22119.1"/>
    </source>
</evidence>
<sequence length="215" mass="24635">MSHILLGDHPSTTRFFLLGCFLEQRQRAFLVEMKAHASQLSDSAELVDLFLSEMRIAIEVLGYQRCLEPEMPCLPSLHRIGLVIFRGRAEVWDLLRHGSLLPPGHDRDPSMLTSSRNGPEFKIRSWWSTPRSLSTPKKLLEEFNWAMNSLLSRIPGEITGEDAEKLADEMRIVCEGMKSQTDRLRRLEERYDRLIVDARARLAAFDRISQGASDL</sequence>
<evidence type="ECO:0000313" key="2">
    <source>
        <dbReference type="Proteomes" id="UP000298030"/>
    </source>
</evidence>
<dbReference type="Proteomes" id="UP000298030">
    <property type="component" value="Unassembled WGS sequence"/>
</dbReference>
<name>A0A4Y7SLI5_COPMI</name>
<dbReference type="OrthoDB" id="3121029at2759"/>
<proteinExistence type="predicted"/>
<comment type="caution">
    <text evidence="1">The sequence shown here is derived from an EMBL/GenBank/DDBJ whole genome shotgun (WGS) entry which is preliminary data.</text>
</comment>
<keyword evidence="2" id="KW-1185">Reference proteome</keyword>
<organism evidence="1 2">
    <name type="scientific">Coprinellus micaceus</name>
    <name type="common">Glistening ink-cap mushroom</name>
    <name type="synonym">Coprinus micaceus</name>
    <dbReference type="NCBI Taxonomy" id="71717"/>
    <lineage>
        <taxon>Eukaryota</taxon>
        <taxon>Fungi</taxon>
        <taxon>Dikarya</taxon>
        <taxon>Basidiomycota</taxon>
        <taxon>Agaricomycotina</taxon>
        <taxon>Agaricomycetes</taxon>
        <taxon>Agaricomycetidae</taxon>
        <taxon>Agaricales</taxon>
        <taxon>Agaricineae</taxon>
        <taxon>Psathyrellaceae</taxon>
        <taxon>Coprinellus</taxon>
    </lineage>
</organism>